<dbReference type="GO" id="GO:0046872">
    <property type="term" value="F:metal ion binding"/>
    <property type="evidence" value="ECO:0007669"/>
    <property type="project" value="UniProtKB-KW"/>
</dbReference>
<comment type="cofactor">
    <cofactor evidence="2">
        <name>Fe cation</name>
        <dbReference type="ChEBI" id="CHEBI:24875"/>
    </cofactor>
    <text evidence="2">Binds 1 Fe cation per subunit.</text>
</comment>
<dbReference type="SUPFAM" id="SSF51182">
    <property type="entry name" value="RmlC-like cupins"/>
    <property type="match status" value="1"/>
</dbReference>
<dbReference type="RefSeq" id="WP_073003078.1">
    <property type="nucleotide sequence ID" value="NZ_FQUM01000009.1"/>
</dbReference>
<accession>A0A1M5EJ25</accession>
<dbReference type="PANTHER" id="PTHR43212:SF3">
    <property type="entry name" value="QUERCETIN 2,3-DIOXYGENASE"/>
    <property type="match status" value="1"/>
</dbReference>
<dbReference type="CDD" id="cd02910">
    <property type="entry name" value="cupin_Yhhw_N"/>
    <property type="match status" value="1"/>
</dbReference>
<feature type="binding site" evidence="2">
    <location>
        <position position="60"/>
    </location>
    <ligand>
        <name>Fe cation</name>
        <dbReference type="ChEBI" id="CHEBI:24875"/>
    </ligand>
</feature>
<dbReference type="PIRSF" id="PIRSF006232">
    <property type="entry name" value="Pirin"/>
    <property type="match status" value="1"/>
</dbReference>
<sequence length="237" mass="26748">MEKIVHRSSERGFADHGWLKATHSFSFANYFDRNKIQFGMLRVFNDDVIAPSRGFGMHPHENMEIITIPLLGALKHADNMGNEAVITAGEVQVMSAGTGVFHSEFNASETEPVNLFQIWIFTDKNGHPPRYDQKRFSPDERQNKWQLLVSPDGTDDSLWIHQNAFISAFDSTQNTETFYKPKSAGNGVYIMVVDGAVEVEGTELFKRDAAGFWAFDDSLKIRFNKPSGLLVIEVPMD</sequence>
<dbReference type="InterPro" id="IPR014710">
    <property type="entry name" value="RmlC-like_jellyroll"/>
</dbReference>
<feature type="domain" description="Pirin N-terminal" evidence="4">
    <location>
        <begin position="11"/>
        <end position="120"/>
    </location>
</feature>
<dbReference type="InterPro" id="IPR012093">
    <property type="entry name" value="Pirin"/>
</dbReference>
<comment type="similarity">
    <text evidence="1 3">Belongs to the pirin family.</text>
</comment>
<organism evidence="6 7">
    <name type="scientific">Mariniphaga anaerophila</name>
    <dbReference type="NCBI Taxonomy" id="1484053"/>
    <lineage>
        <taxon>Bacteria</taxon>
        <taxon>Pseudomonadati</taxon>
        <taxon>Bacteroidota</taxon>
        <taxon>Bacteroidia</taxon>
        <taxon>Marinilabiliales</taxon>
        <taxon>Prolixibacteraceae</taxon>
        <taxon>Mariniphaga</taxon>
    </lineage>
</organism>
<name>A0A1M5EJ25_9BACT</name>
<dbReference type="Pfam" id="PF17954">
    <property type="entry name" value="Pirin_C_2"/>
    <property type="match status" value="1"/>
</dbReference>
<feature type="domain" description="Quercetin 2,3-dioxygenase C-terminal cupin" evidence="5">
    <location>
        <begin position="147"/>
        <end position="234"/>
    </location>
</feature>
<dbReference type="Gene3D" id="2.60.120.10">
    <property type="entry name" value="Jelly Rolls"/>
    <property type="match status" value="2"/>
</dbReference>
<evidence type="ECO:0000256" key="1">
    <source>
        <dbReference type="ARBA" id="ARBA00008416"/>
    </source>
</evidence>
<evidence type="ECO:0000313" key="6">
    <source>
        <dbReference type="EMBL" id="SHF79293.1"/>
    </source>
</evidence>
<dbReference type="Pfam" id="PF02678">
    <property type="entry name" value="Pirin"/>
    <property type="match status" value="1"/>
</dbReference>
<dbReference type="Proteomes" id="UP000184164">
    <property type="component" value="Unassembled WGS sequence"/>
</dbReference>
<feature type="binding site" evidence="2">
    <location>
        <position position="104"/>
    </location>
    <ligand>
        <name>Fe cation</name>
        <dbReference type="ChEBI" id="CHEBI:24875"/>
    </ligand>
</feature>
<dbReference type="STRING" id="1484053.SAMN05444274_10959"/>
<keyword evidence="2" id="KW-0479">Metal-binding</keyword>
<dbReference type="OrthoDB" id="321327at2"/>
<dbReference type="EMBL" id="FQUM01000009">
    <property type="protein sequence ID" value="SHF79293.1"/>
    <property type="molecule type" value="Genomic_DNA"/>
</dbReference>
<dbReference type="InterPro" id="IPR003829">
    <property type="entry name" value="Pirin_N_dom"/>
</dbReference>
<feature type="binding site" evidence="2">
    <location>
        <position position="102"/>
    </location>
    <ligand>
        <name>Fe cation</name>
        <dbReference type="ChEBI" id="CHEBI:24875"/>
    </ligand>
</feature>
<feature type="binding site" evidence="2">
    <location>
        <position position="58"/>
    </location>
    <ligand>
        <name>Fe cation</name>
        <dbReference type="ChEBI" id="CHEBI:24875"/>
    </ligand>
</feature>
<protein>
    <recommendedName>
        <fullName evidence="8">Pirin N-terminal domain-containing protein</fullName>
    </recommendedName>
</protein>
<keyword evidence="2" id="KW-0408">Iron</keyword>
<reference evidence="6 7" key="1">
    <citation type="submission" date="2016-11" db="EMBL/GenBank/DDBJ databases">
        <authorList>
            <person name="Jaros S."/>
            <person name="Januszkiewicz K."/>
            <person name="Wedrychowicz H."/>
        </authorList>
    </citation>
    <scope>NUCLEOTIDE SEQUENCE [LARGE SCALE GENOMIC DNA]</scope>
    <source>
        <strain evidence="6 7">DSM 26910</strain>
    </source>
</reference>
<dbReference type="PANTHER" id="PTHR43212">
    <property type="entry name" value="QUERCETIN 2,3-DIOXYGENASE"/>
    <property type="match status" value="1"/>
</dbReference>
<keyword evidence="7" id="KW-1185">Reference proteome</keyword>
<evidence type="ECO:0000259" key="5">
    <source>
        <dbReference type="Pfam" id="PF17954"/>
    </source>
</evidence>
<evidence type="ECO:0000256" key="3">
    <source>
        <dbReference type="RuleBase" id="RU003457"/>
    </source>
</evidence>
<gene>
    <name evidence="6" type="ORF">SAMN05444274_10959</name>
</gene>
<evidence type="ECO:0000256" key="2">
    <source>
        <dbReference type="PIRSR" id="PIRSR006232-1"/>
    </source>
</evidence>
<dbReference type="AlphaFoldDB" id="A0A1M5EJ25"/>
<evidence type="ECO:0008006" key="8">
    <source>
        <dbReference type="Google" id="ProtNLM"/>
    </source>
</evidence>
<dbReference type="InterPro" id="IPR011051">
    <property type="entry name" value="RmlC_Cupin_sf"/>
</dbReference>
<evidence type="ECO:0000313" key="7">
    <source>
        <dbReference type="Proteomes" id="UP000184164"/>
    </source>
</evidence>
<dbReference type="InterPro" id="IPR041602">
    <property type="entry name" value="Quercetinase_C"/>
</dbReference>
<proteinExistence type="inferred from homology"/>
<evidence type="ECO:0000259" key="4">
    <source>
        <dbReference type="Pfam" id="PF02678"/>
    </source>
</evidence>